<dbReference type="AlphaFoldDB" id="T1ET20"/>
<organism evidence="3 4">
    <name type="scientific">Helobdella robusta</name>
    <name type="common">Californian leech</name>
    <dbReference type="NCBI Taxonomy" id="6412"/>
    <lineage>
        <taxon>Eukaryota</taxon>
        <taxon>Metazoa</taxon>
        <taxon>Spiralia</taxon>
        <taxon>Lophotrochozoa</taxon>
        <taxon>Annelida</taxon>
        <taxon>Clitellata</taxon>
        <taxon>Hirudinea</taxon>
        <taxon>Rhynchobdellida</taxon>
        <taxon>Glossiphoniidae</taxon>
        <taxon>Helobdella</taxon>
    </lineage>
</organism>
<feature type="region of interest" description="Disordered" evidence="1">
    <location>
        <begin position="340"/>
        <end position="369"/>
    </location>
</feature>
<evidence type="ECO:0000256" key="1">
    <source>
        <dbReference type="SAM" id="MobiDB-lite"/>
    </source>
</evidence>
<evidence type="ECO:0000313" key="4">
    <source>
        <dbReference type="Proteomes" id="UP000015101"/>
    </source>
</evidence>
<dbReference type="Proteomes" id="UP000015101">
    <property type="component" value="Unassembled WGS sequence"/>
</dbReference>
<reference evidence="4" key="1">
    <citation type="submission" date="2012-12" db="EMBL/GenBank/DDBJ databases">
        <authorList>
            <person name="Hellsten U."/>
            <person name="Grimwood J."/>
            <person name="Chapman J.A."/>
            <person name="Shapiro H."/>
            <person name="Aerts A."/>
            <person name="Otillar R.P."/>
            <person name="Terry A.Y."/>
            <person name="Boore J.L."/>
            <person name="Simakov O."/>
            <person name="Marletaz F."/>
            <person name="Cho S.-J."/>
            <person name="Edsinger-Gonzales E."/>
            <person name="Havlak P."/>
            <person name="Kuo D.-H."/>
            <person name="Larsson T."/>
            <person name="Lv J."/>
            <person name="Arendt D."/>
            <person name="Savage R."/>
            <person name="Osoegawa K."/>
            <person name="de Jong P."/>
            <person name="Lindberg D.R."/>
            <person name="Seaver E.C."/>
            <person name="Weisblat D.A."/>
            <person name="Putnam N.H."/>
            <person name="Grigoriev I.V."/>
            <person name="Rokhsar D.S."/>
        </authorList>
    </citation>
    <scope>NUCLEOTIDE SEQUENCE</scope>
</reference>
<protein>
    <submittedName>
        <fullName evidence="2 3">Uncharacterized protein</fullName>
    </submittedName>
</protein>
<dbReference type="KEGG" id="hro:HELRODRAFT_162724"/>
<dbReference type="EMBL" id="KB097143">
    <property type="protein sequence ID" value="ESN99212.1"/>
    <property type="molecule type" value="Genomic_DNA"/>
</dbReference>
<dbReference type="GeneID" id="20199720"/>
<name>T1ET20_HELRO</name>
<dbReference type="EnsemblMetazoa" id="HelroT162724">
    <property type="protein sequence ID" value="HelroP162724"/>
    <property type="gene ID" value="HelroG162724"/>
</dbReference>
<gene>
    <name evidence="3" type="primary">20199720</name>
    <name evidence="2" type="ORF">HELRODRAFT_162724</name>
</gene>
<evidence type="ECO:0000313" key="2">
    <source>
        <dbReference type="EMBL" id="ESN99212.1"/>
    </source>
</evidence>
<sequence length="482" mass="52981">MYKQPNSPSSLLVKYPANNAIPNKLTSCKAQQIVLKKVISSNSSTTFSMNSLAVTKPIYTVRLPSRSSKVGPAVVTASSTVSTSTGSILQRKQVVLVPKGLKTNNSEPFIILQPNGNNNVTVNPSNHFSSIINKNINNKSNEKVTEATSSSSTSDELSLVINATNVWFGSARTTPVRPIAVNDRGLLITCQNNFLKKGSGGKTTRIYSVKDLIQFQIKPEDIIKCCAYLGSQRKHTIFLFLLPNCIRSFKQMISVIDTSPDAAEGFCDSCLIAIFTPALSRHDISQLVYFMWHFGQSSLFGPTIYSEICQKSALSLLSNIKPALLASKCFVESSESFSSFSSPSKPQPPAKPSQTATQNSSAGEDSGDNGVKLEPIITNPLSFFKIMLSLSFLELRTYLETICQTIPSEEILVNNTSIIYGNKNHSHLRIAEAIFINQRKPQTNKQQRIATSLPTRRILLKDFTSKENEHNEDIINGQDKAE</sequence>
<evidence type="ECO:0000313" key="3">
    <source>
        <dbReference type="EnsemblMetazoa" id="HelroP162724"/>
    </source>
</evidence>
<proteinExistence type="predicted"/>
<keyword evidence="4" id="KW-1185">Reference proteome</keyword>
<reference evidence="3" key="3">
    <citation type="submission" date="2015-06" db="UniProtKB">
        <authorList>
            <consortium name="EnsemblMetazoa"/>
        </authorList>
    </citation>
    <scope>IDENTIFICATION</scope>
</reference>
<dbReference type="STRING" id="6412.T1ET20"/>
<reference evidence="2 4" key="2">
    <citation type="journal article" date="2013" name="Nature">
        <title>Insights into bilaterian evolution from three spiralian genomes.</title>
        <authorList>
            <person name="Simakov O."/>
            <person name="Marletaz F."/>
            <person name="Cho S.J."/>
            <person name="Edsinger-Gonzales E."/>
            <person name="Havlak P."/>
            <person name="Hellsten U."/>
            <person name="Kuo D.H."/>
            <person name="Larsson T."/>
            <person name="Lv J."/>
            <person name="Arendt D."/>
            <person name="Savage R."/>
            <person name="Osoegawa K."/>
            <person name="de Jong P."/>
            <person name="Grimwood J."/>
            <person name="Chapman J.A."/>
            <person name="Shapiro H."/>
            <person name="Aerts A."/>
            <person name="Otillar R.P."/>
            <person name="Terry A.Y."/>
            <person name="Boore J.L."/>
            <person name="Grigoriev I.V."/>
            <person name="Lindberg D.R."/>
            <person name="Seaver E.C."/>
            <person name="Weisblat D.A."/>
            <person name="Putnam N.H."/>
            <person name="Rokhsar D.S."/>
        </authorList>
    </citation>
    <scope>NUCLEOTIDE SEQUENCE</scope>
</reference>
<accession>T1ET20</accession>
<dbReference type="CTD" id="20199720"/>
<dbReference type="EMBL" id="AMQM01001150">
    <property type="status" value="NOT_ANNOTATED_CDS"/>
    <property type="molecule type" value="Genomic_DNA"/>
</dbReference>
<dbReference type="RefSeq" id="XP_009023090.1">
    <property type="nucleotide sequence ID" value="XM_009024842.1"/>
</dbReference>
<dbReference type="HOGENOM" id="CLU_566572_0_0_1"/>
<dbReference type="InParanoid" id="T1ET20"/>